<organism evidence="7 8">
    <name type="scientific">Blautia obeum</name>
    <dbReference type="NCBI Taxonomy" id="40520"/>
    <lineage>
        <taxon>Bacteria</taxon>
        <taxon>Bacillati</taxon>
        <taxon>Bacillota</taxon>
        <taxon>Clostridia</taxon>
        <taxon>Lachnospirales</taxon>
        <taxon>Lachnospiraceae</taxon>
        <taxon>Blautia</taxon>
    </lineage>
</organism>
<feature type="transmembrane region" description="Helical" evidence="6">
    <location>
        <begin position="156"/>
        <end position="178"/>
    </location>
</feature>
<evidence type="ECO:0000256" key="3">
    <source>
        <dbReference type="ARBA" id="ARBA00022692"/>
    </source>
</evidence>
<comment type="subcellular location">
    <subcellularLocation>
        <location evidence="1">Cell membrane</location>
        <topology evidence="1">Multi-pass membrane protein</topology>
    </subcellularLocation>
</comment>
<evidence type="ECO:0000256" key="4">
    <source>
        <dbReference type="ARBA" id="ARBA00022989"/>
    </source>
</evidence>
<feature type="transmembrane region" description="Helical" evidence="6">
    <location>
        <begin position="89"/>
        <end position="111"/>
    </location>
</feature>
<dbReference type="Proteomes" id="UP000095645">
    <property type="component" value="Unassembled WGS sequence"/>
</dbReference>
<evidence type="ECO:0000256" key="5">
    <source>
        <dbReference type="ARBA" id="ARBA00023136"/>
    </source>
</evidence>
<dbReference type="AlphaFoldDB" id="A0A174AQJ6"/>
<dbReference type="PANTHER" id="PTHR32196">
    <property type="entry name" value="ABC TRANSPORTER PERMEASE PROTEIN YPHD-RELATED-RELATED"/>
    <property type="match status" value="1"/>
</dbReference>
<reference evidence="7 8" key="1">
    <citation type="submission" date="2015-09" db="EMBL/GenBank/DDBJ databases">
        <authorList>
            <consortium name="Pathogen Informatics"/>
        </authorList>
    </citation>
    <scope>NUCLEOTIDE SEQUENCE [LARGE SCALE GENOMIC DNA]</scope>
    <source>
        <strain evidence="7 8">2789STDY5834861</strain>
    </source>
</reference>
<keyword evidence="2" id="KW-1003">Cell membrane</keyword>
<name>A0A174AQJ6_9FIRM</name>
<dbReference type="InterPro" id="IPR001851">
    <property type="entry name" value="ABC_transp_permease"/>
</dbReference>
<accession>A0A174AQJ6</accession>
<feature type="transmembrane region" description="Helical" evidence="6">
    <location>
        <begin position="266"/>
        <end position="285"/>
    </location>
</feature>
<evidence type="ECO:0000256" key="1">
    <source>
        <dbReference type="ARBA" id="ARBA00004651"/>
    </source>
</evidence>
<feature type="transmembrane region" description="Helical" evidence="6">
    <location>
        <begin position="209"/>
        <end position="228"/>
    </location>
</feature>
<sequence>MKSVIDKIKGRAIYAFLVLMVIFFTIINPNFLTVKNLLNVAKQVSIFGIASVGMTYVILLGGIDLATGSIISFVNIVCAYFMVNIGMNVVLAVLLSLIISTFIGFLNGIIIAELRMPALIVTFASQTIFAGYAYIICGGVPISRMPESFLKLGQGYVGPIPVPVIVMVVIFAIGTFILNKTYFGRYFYALGGNEEAALLSGIKIKVVKCLVYSLSGLFAGIAGLVMLARANTAQPNAGVGYEFDVITCVVLGGVSVNGGSGKMSNVIAGVLIIGVLSNGMVLMNISSYMQMVIKGIILLLAVGADCIQQMNLQKTKAIA</sequence>
<keyword evidence="3 6" id="KW-0812">Transmembrane</keyword>
<feature type="transmembrane region" description="Helical" evidence="6">
    <location>
        <begin position="65"/>
        <end position="83"/>
    </location>
</feature>
<keyword evidence="4 6" id="KW-1133">Transmembrane helix</keyword>
<protein>
    <submittedName>
        <fullName evidence="7">Ribose transport system permease protein rbsC</fullName>
    </submittedName>
</protein>
<evidence type="ECO:0000313" key="8">
    <source>
        <dbReference type="Proteomes" id="UP000095645"/>
    </source>
</evidence>
<gene>
    <name evidence="7" type="primary">rbsC_5</name>
    <name evidence="7" type="ORF">ERS852476_01368</name>
</gene>
<dbReference type="GO" id="GO:0005886">
    <property type="term" value="C:plasma membrane"/>
    <property type="evidence" value="ECO:0007669"/>
    <property type="project" value="UniProtKB-SubCell"/>
</dbReference>
<dbReference type="GO" id="GO:0022857">
    <property type="term" value="F:transmembrane transporter activity"/>
    <property type="evidence" value="ECO:0007669"/>
    <property type="project" value="InterPro"/>
</dbReference>
<evidence type="ECO:0000256" key="2">
    <source>
        <dbReference type="ARBA" id="ARBA00022475"/>
    </source>
</evidence>
<keyword evidence="5 6" id="KW-0472">Membrane</keyword>
<dbReference type="EMBL" id="CYZP01000009">
    <property type="protein sequence ID" value="CUN89748.1"/>
    <property type="molecule type" value="Genomic_DNA"/>
</dbReference>
<dbReference type="CDD" id="cd06579">
    <property type="entry name" value="TM_PBP1_transp_AraH_like"/>
    <property type="match status" value="1"/>
</dbReference>
<proteinExistence type="predicted"/>
<evidence type="ECO:0000313" key="7">
    <source>
        <dbReference type="EMBL" id="CUN89748.1"/>
    </source>
</evidence>
<dbReference type="RefSeq" id="WP_055057822.1">
    <property type="nucleotide sequence ID" value="NZ_CYZP01000009.1"/>
</dbReference>
<dbReference type="Pfam" id="PF02653">
    <property type="entry name" value="BPD_transp_2"/>
    <property type="match status" value="1"/>
</dbReference>
<feature type="transmembrane region" description="Helical" evidence="6">
    <location>
        <begin position="12"/>
        <end position="32"/>
    </location>
</feature>
<evidence type="ECO:0000256" key="6">
    <source>
        <dbReference type="SAM" id="Phobius"/>
    </source>
</evidence>
<feature type="transmembrane region" description="Helical" evidence="6">
    <location>
        <begin position="118"/>
        <end position="136"/>
    </location>
</feature>
<feature type="transmembrane region" description="Helical" evidence="6">
    <location>
        <begin position="44"/>
        <end position="60"/>
    </location>
</feature>